<dbReference type="GO" id="GO:0046872">
    <property type="term" value="F:metal ion binding"/>
    <property type="evidence" value="ECO:0007669"/>
    <property type="project" value="UniProtKB-KW"/>
</dbReference>
<organism evidence="5 6">
    <name type="scientific">Marinovum algicola</name>
    <dbReference type="NCBI Taxonomy" id="42444"/>
    <lineage>
        <taxon>Bacteria</taxon>
        <taxon>Pseudomonadati</taxon>
        <taxon>Pseudomonadota</taxon>
        <taxon>Alphaproteobacteria</taxon>
        <taxon>Rhodobacterales</taxon>
        <taxon>Roseobacteraceae</taxon>
        <taxon>Marinovum</taxon>
    </lineage>
</organism>
<evidence type="ECO:0000256" key="3">
    <source>
        <dbReference type="SAM" id="MobiDB-lite"/>
    </source>
</evidence>
<protein>
    <submittedName>
        <fullName evidence="5">Sulfatase</fullName>
    </submittedName>
</protein>
<reference evidence="5 6" key="1">
    <citation type="submission" date="2016-10" db="EMBL/GenBank/DDBJ databases">
        <authorList>
            <person name="Varghese N."/>
            <person name="Submissions S."/>
        </authorList>
    </citation>
    <scope>NUCLEOTIDE SEQUENCE [LARGE SCALE GENOMIC DNA]</scope>
    <source>
        <strain evidence="5 6">FF3</strain>
    </source>
</reference>
<keyword evidence="2" id="KW-0378">Hydrolase</keyword>
<dbReference type="RefSeq" id="WP_074835574.1">
    <property type="nucleotide sequence ID" value="NZ_FNYY01000003.1"/>
</dbReference>
<accession>A0A975ZMH6</accession>
<dbReference type="Gene3D" id="3.40.720.10">
    <property type="entry name" value="Alkaline Phosphatase, subunit A"/>
    <property type="match status" value="2"/>
</dbReference>
<evidence type="ECO:0000256" key="2">
    <source>
        <dbReference type="ARBA" id="ARBA00022801"/>
    </source>
</evidence>
<dbReference type="SUPFAM" id="SSF53649">
    <property type="entry name" value="Alkaline phosphatase-like"/>
    <property type="match status" value="1"/>
</dbReference>
<comment type="caution">
    <text evidence="5">The sequence shown here is derived from an EMBL/GenBank/DDBJ whole genome shotgun (WGS) entry which is preliminary data.</text>
</comment>
<dbReference type="GO" id="GO:0008484">
    <property type="term" value="F:sulfuric ester hydrolase activity"/>
    <property type="evidence" value="ECO:0007669"/>
    <property type="project" value="TreeGrafter"/>
</dbReference>
<dbReference type="PANTHER" id="PTHR45953">
    <property type="entry name" value="IDURONATE 2-SULFATASE"/>
    <property type="match status" value="1"/>
</dbReference>
<evidence type="ECO:0000313" key="6">
    <source>
        <dbReference type="Proteomes" id="UP000182932"/>
    </source>
</evidence>
<dbReference type="Proteomes" id="UP000182932">
    <property type="component" value="Unassembled WGS sequence"/>
</dbReference>
<dbReference type="InterPro" id="IPR000917">
    <property type="entry name" value="Sulfatase_N"/>
</dbReference>
<dbReference type="Pfam" id="PF00884">
    <property type="entry name" value="Sulfatase"/>
    <property type="match status" value="1"/>
</dbReference>
<keyword evidence="6" id="KW-1185">Reference proteome</keyword>
<dbReference type="GeneID" id="80817473"/>
<dbReference type="AlphaFoldDB" id="A0A975ZMH6"/>
<dbReference type="PANTHER" id="PTHR45953:SF1">
    <property type="entry name" value="IDURONATE 2-SULFATASE"/>
    <property type="match status" value="1"/>
</dbReference>
<feature type="domain" description="Sulfatase N-terminal" evidence="4">
    <location>
        <begin position="21"/>
        <end position="104"/>
    </location>
</feature>
<keyword evidence="1" id="KW-0479">Metal-binding</keyword>
<gene>
    <name evidence="5" type="ORF">SAMN04487940_103113</name>
</gene>
<dbReference type="InterPro" id="IPR017850">
    <property type="entry name" value="Alkaline_phosphatase_core_sf"/>
</dbReference>
<evidence type="ECO:0000313" key="5">
    <source>
        <dbReference type="EMBL" id="SEJ06489.1"/>
    </source>
</evidence>
<evidence type="ECO:0000259" key="4">
    <source>
        <dbReference type="Pfam" id="PF00884"/>
    </source>
</evidence>
<sequence>MVRAAEKADPHPVDGAFMQERMSQAYCDDTARTRVLTACISLIKQRDDQIGRLMAFVEDQGIADDTMIIFTSDHGNYLGDHSLGEKELVHAASARGPLIIVAPSPEADRFFWRRRGAAYPRRPRLAAEHARLTMIFDSRWKYIFAEGVRPMLLDLETDPDELAALSGDPAHAQVLVRLESMFFDRSRRNSQRQPWRGQGRYPDRIPQPERVARGAGSRSRDRPPRMTS</sequence>
<proteinExistence type="predicted"/>
<feature type="compositionally biased region" description="Basic and acidic residues" evidence="3">
    <location>
        <begin position="201"/>
        <end position="228"/>
    </location>
</feature>
<evidence type="ECO:0000256" key="1">
    <source>
        <dbReference type="ARBA" id="ARBA00022723"/>
    </source>
</evidence>
<dbReference type="GO" id="GO:0005737">
    <property type="term" value="C:cytoplasm"/>
    <property type="evidence" value="ECO:0007669"/>
    <property type="project" value="TreeGrafter"/>
</dbReference>
<feature type="region of interest" description="Disordered" evidence="3">
    <location>
        <begin position="187"/>
        <end position="228"/>
    </location>
</feature>
<name>A0A975ZMH6_9RHOB</name>
<dbReference type="EMBL" id="FNYY01000003">
    <property type="protein sequence ID" value="SEJ06489.1"/>
    <property type="molecule type" value="Genomic_DNA"/>
</dbReference>